<dbReference type="RefSeq" id="WP_369339909.1">
    <property type="nucleotide sequence ID" value="NZ_JBFYGN010000025.1"/>
</dbReference>
<dbReference type="EMBL" id="JBFYGN010000025">
    <property type="protein sequence ID" value="MEX8194729.1"/>
    <property type="molecule type" value="Genomic_DNA"/>
</dbReference>
<feature type="signal peptide" evidence="1">
    <location>
        <begin position="1"/>
        <end position="19"/>
    </location>
</feature>
<evidence type="ECO:0008006" key="4">
    <source>
        <dbReference type="Google" id="ProtNLM"/>
    </source>
</evidence>
<keyword evidence="1" id="KW-0732">Signal</keyword>
<evidence type="ECO:0000313" key="2">
    <source>
        <dbReference type="EMBL" id="MEX8194729.1"/>
    </source>
</evidence>
<accession>A0ABV3ZYP4</accession>
<comment type="caution">
    <text evidence="2">The sequence shown here is derived from an EMBL/GenBank/DDBJ whole genome shotgun (WGS) entry which is preliminary data.</text>
</comment>
<evidence type="ECO:0000256" key="1">
    <source>
        <dbReference type="SAM" id="SignalP"/>
    </source>
</evidence>
<sequence>MNKILSFVLAAAAVSSASAEPAADPPFGRYPAQAYQGSVRLPDFKGRDRSFAMYRTRIGNGMKDGVNFAGHLALIEIGCGTGCRLVFAGDVSTGKVYRFPASGEDYASLALSFRPDSRLIKAHWENYEHDQCLEESFVWERHRFTSQGRKILGNGEFCRES</sequence>
<organism evidence="2 3">
    <name type="scientific">Comamonas guangdongensis</name>
    <dbReference type="NCBI Taxonomy" id="510515"/>
    <lineage>
        <taxon>Bacteria</taxon>
        <taxon>Pseudomonadati</taxon>
        <taxon>Pseudomonadota</taxon>
        <taxon>Betaproteobacteria</taxon>
        <taxon>Burkholderiales</taxon>
        <taxon>Comamonadaceae</taxon>
        <taxon>Comamonas</taxon>
    </lineage>
</organism>
<reference evidence="2 3" key="1">
    <citation type="journal article" date="2013" name="Int. J. Syst. Evol. Microbiol.">
        <title>Comamonas guangdongensis sp. nov., isolated from subterranean forest sediment, and emended description of the genus Comamonas.</title>
        <authorList>
            <person name="Zhang J."/>
            <person name="Wang Y."/>
            <person name="Zhou S."/>
            <person name="Wu C."/>
            <person name="He J."/>
            <person name="Li F."/>
        </authorList>
    </citation>
    <scope>NUCLEOTIDE SEQUENCE [LARGE SCALE GENOMIC DNA]</scope>
    <source>
        <strain evidence="2 3">CCTCC AB2011133</strain>
    </source>
</reference>
<dbReference type="Proteomes" id="UP001561046">
    <property type="component" value="Unassembled WGS sequence"/>
</dbReference>
<feature type="chain" id="PRO_5046593665" description="Lipoprotein" evidence="1">
    <location>
        <begin position="20"/>
        <end position="161"/>
    </location>
</feature>
<gene>
    <name evidence="2" type="ORF">AB6724_18000</name>
</gene>
<name>A0ABV3ZYP4_9BURK</name>
<protein>
    <recommendedName>
        <fullName evidence="4">Lipoprotein</fullName>
    </recommendedName>
</protein>
<evidence type="ECO:0000313" key="3">
    <source>
        <dbReference type="Proteomes" id="UP001561046"/>
    </source>
</evidence>
<proteinExistence type="predicted"/>
<keyword evidence="3" id="KW-1185">Reference proteome</keyword>